<dbReference type="PANTHER" id="PTHR21659">
    <property type="entry name" value="HYDROPHOBIC PROTEIN RCI2 LOW TEMPERATURE AND SALT RESPONSIVE PROTEIN LTI6 -RELATED"/>
    <property type="match status" value="1"/>
</dbReference>
<dbReference type="OMA" id="FPAVIHA"/>
<feature type="transmembrane region" description="Helical" evidence="7">
    <location>
        <begin position="56"/>
        <end position="79"/>
    </location>
</feature>
<keyword evidence="9" id="KW-1185">Reference proteome</keyword>
<sequence>MVDYSELRNSEDSQNTESGTNGIFSVDKNDLVLLVVSLLLPPFAVWIRKGFFTKDFFLNVIAYVCVFFPSTIHAAYIIYETSVIRTRTVTLESSGAGNAKKSTNSFDHDLEASNVPPSYEDGFDVRPLNTPSDNKIQI</sequence>
<name>G8BXI3_TETPH</name>
<evidence type="ECO:0000256" key="6">
    <source>
        <dbReference type="SAM" id="MobiDB-lite"/>
    </source>
</evidence>
<keyword evidence="4 7" id="KW-1133">Transmembrane helix</keyword>
<proteinExistence type="inferred from homology"/>
<evidence type="ECO:0000256" key="7">
    <source>
        <dbReference type="SAM" id="Phobius"/>
    </source>
</evidence>
<keyword evidence="3 7" id="KW-0812">Transmembrane</keyword>
<organism evidence="8 9">
    <name type="scientific">Tetrapisispora phaffii (strain ATCC 24235 / CBS 4417 / NBRC 1672 / NRRL Y-8282 / UCD 70-5)</name>
    <name type="common">Yeast</name>
    <name type="synonym">Fabospora phaffii</name>
    <dbReference type="NCBI Taxonomy" id="1071381"/>
    <lineage>
        <taxon>Eukaryota</taxon>
        <taxon>Fungi</taxon>
        <taxon>Dikarya</taxon>
        <taxon>Ascomycota</taxon>
        <taxon>Saccharomycotina</taxon>
        <taxon>Saccharomycetes</taxon>
        <taxon>Saccharomycetales</taxon>
        <taxon>Saccharomycetaceae</taxon>
        <taxon>Tetrapisispora</taxon>
    </lineage>
</organism>
<feature type="transmembrane region" description="Helical" evidence="7">
    <location>
        <begin position="31"/>
        <end position="47"/>
    </location>
</feature>
<evidence type="ECO:0000313" key="9">
    <source>
        <dbReference type="Proteomes" id="UP000005666"/>
    </source>
</evidence>
<reference evidence="8 9" key="1">
    <citation type="journal article" date="2011" name="Proc. Natl. Acad. Sci. U.S.A.">
        <title>Evolutionary erosion of yeast sex chromosomes by mating-type switching accidents.</title>
        <authorList>
            <person name="Gordon J.L."/>
            <person name="Armisen D."/>
            <person name="Proux-Wera E."/>
            <person name="Oheigeartaigh S.S."/>
            <person name="Byrne K.P."/>
            <person name="Wolfe K.H."/>
        </authorList>
    </citation>
    <scope>NUCLEOTIDE SEQUENCE [LARGE SCALE GENOMIC DNA]</scope>
    <source>
        <strain evidence="9">ATCC 24235 / CBS 4417 / NBRC 1672 / NRRL Y-8282 / UCD 70-5</strain>
    </source>
</reference>
<dbReference type="RefSeq" id="XP_003687045.1">
    <property type="nucleotide sequence ID" value="XM_003686997.1"/>
</dbReference>
<dbReference type="STRING" id="1071381.G8BXI3"/>
<dbReference type="AlphaFoldDB" id="G8BXI3"/>
<dbReference type="HOGENOM" id="CLU_107649_0_1_1"/>
<evidence type="ECO:0000256" key="5">
    <source>
        <dbReference type="ARBA" id="ARBA00023136"/>
    </source>
</evidence>
<feature type="region of interest" description="Disordered" evidence="6">
    <location>
        <begin position="92"/>
        <end position="111"/>
    </location>
</feature>
<dbReference type="EMBL" id="HE612864">
    <property type="protein sequence ID" value="CCE64611.1"/>
    <property type="molecule type" value="Genomic_DNA"/>
</dbReference>
<dbReference type="KEGG" id="tpf:TPHA_0I01050"/>
<protein>
    <submittedName>
        <fullName evidence="8">Uncharacterized protein</fullName>
    </submittedName>
</protein>
<dbReference type="InterPro" id="IPR000612">
    <property type="entry name" value="PMP3"/>
</dbReference>
<evidence type="ECO:0000256" key="3">
    <source>
        <dbReference type="ARBA" id="ARBA00022692"/>
    </source>
</evidence>
<evidence type="ECO:0000256" key="1">
    <source>
        <dbReference type="ARBA" id="ARBA00004370"/>
    </source>
</evidence>
<evidence type="ECO:0000313" key="8">
    <source>
        <dbReference type="EMBL" id="CCE64611.1"/>
    </source>
</evidence>
<comment type="subcellular location">
    <subcellularLocation>
        <location evidence="1">Membrane</location>
    </subcellularLocation>
</comment>
<dbReference type="OrthoDB" id="2802411at2759"/>
<evidence type="ECO:0000256" key="4">
    <source>
        <dbReference type="ARBA" id="ARBA00022989"/>
    </source>
</evidence>
<gene>
    <name evidence="8" type="primary">TPHA0I01050</name>
    <name evidence="8" type="ordered locus">TPHA_0I01050</name>
</gene>
<dbReference type="GeneID" id="11534315"/>
<keyword evidence="5 7" id="KW-0472">Membrane</keyword>
<feature type="compositionally biased region" description="Polar residues" evidence="6">
    <location>
        <begin position="92"/>
        <end position="105"/>
    </location>
</feature>
<dbReference type="Proteomes" id="UP000005666">
    <property type="component" value="Chromosome 9"/>
</dbReference>
<feature type="compositionally biased region" description="Polar residues" evidence="6">
    <location>
        <begin position="129"/>
        <end position="138"/>
    </location>
</feature>
<comment type="similarity">
    <text evidence="2">Belongs to the UPF0057 (PMP3) family.</text>
</comment>
<evidence type="ECO:0000256" key="2">
    <source>
        <dbReference type="ARBA" id="ARBA00009530"/>
    </source>
</evidence>
<dbReference type="GO" id="GO:0016020">
    <property type="term" value="C:membrane"/>
    <property type="evidence" value="ECO:0007669"/>
    <property type="project" value="UniProtKB-SubCell"/>
</dbReference>
<accession>G8BXI3</accession>
<feature type="region of interest" description="Disordered" evidence="6">
    <location>
        <begin position="116"/>
        <end position="138"/>
    </location>
</feature>
<dbReference type="PANTHER" id="PTHR21659:SF112">
    <property type="entry name" value="PROTEIN SNA2-RELATED"/>
    <property type="match status" value="1"/>
</dbReference>
<dbReference type="eggNOG" id="KOG1773">
    <property type="taxonomic scope" value="Eukaryota"/>
</dbReference>
<dbReference type="Pfam" id="PF01679">
    <property type="entry name" value="Pmp3"/>
    <property type="match status" value="1"/>
</dbReference>